<dbReference type="InterPro" id="IPR001810">
    <property type="entry name" value="F-box_dom"/>
</dbReference>
<protein>
    <recommendedName>
        <fullName evidence="1">F-box domain-containing protein</fullName>
    </recommendedName>
</protein>
<dbReference type="SUPFAM" id="SSF81383">
    <property type="entry name" value="F-box domain"/>
    <property type="match status" value="1"/>
</dbReference>
<name>A0A165I2D9_EXIGL</name>
<dbReference type="InterPro" id="IPR036047">
    <property type="entry name" value="F-box-like_dom_sf"/>
</dbReference>
<dbReference type="OrthoDB" id="3018182at2759"/>
<dbReference type="AlphaFoldDB" id="A0A165I2D9"/>
<dbReference type="InParanoid" id="A0A165I2D9"/>
<dbReference type="Pfam" id="PF12937">
    <property type="entry name" value="F-box-like"/>
    <property type="match status" value="1"/>
</dbReference>
<evidence type="ECO:0000259" key="1">
    <source>
        <dbReference type="PROSITE" id="PS50181"/>
    </source>
</evidence>
<gene>
    <name evidence="2" type="ORF">EXIGLDRAFT_836157</name>
</gene>
<keyword evidence="3" id="KW-1185">Reference proteome</keyword>
<dbReference type="Gene3D" id="1.20.1280.50">
    <property type="match status" value="1"/>
</dbReference>
<organism evidence="2 3">
    <name type="scientific">Exidia glandulosa HHB12029</name>
    <dbReference type="NCBI Taxonomy" id="1314781"/>
    <lineage>
        <taxon>Eukaryota</taxon>
        <taxon>Fungi</taxon>
        <taxon>Dikarya</taxon>
        <taxon>Basidiomycota</taxon>
        <taxon>Agaricomycotina</taxon>
        <taxon>Agaricomycetes</taxon>
        <taxon>Auriculariales</taxon>
        <taxon>Exidiaceae</taxon>
        <taxon>Exidia</taxon>
    </lineage>
</organism>
<feature type="domain" description="F-box" evidence="1">
    <location>
        <begin position="45"/>
        <end position="92"/>
    </location>
</feature>
<sequence>MTVIKQDGADAMKIAGLLDEIMLELVTLVRSATANTARIWNGKHPDIVSRLPVEVRTACFRWLCPGDVLRASHVCRSWRDTTLSEARLWSVFQSHNPYFNYHLLELYVERSGSVNLSICVGSPRAIEVPHRTAALILANASRLRSLIYRDASPIHVATALLAKHLPLLEELVMPLHHLRLPTTWLGGTPPVLRRIEAAGLDIPDTFTPLPTVTSLACRMDAHNGWRPTDGRRLFDVFPCLETLKLSGVASSSLQRLPPSLRSLTVSCIDPASSFSHLLAPTGWIGSHGFGLDSLTLDKPVFILPAFEYFIRRHNKPWNMAIRGDAAVRISLQCPGVCTVTVLLQHDSYLSSQLSIAKPAMENLASLTVTYDVLCCASDTLIIHRATHLEIVLITDSEACRLYSHMSSSGDPVSLHMPRLETLVFTCALLARVDWVTRASSRTQLCKFVTFDSARLKHITLSVPDPHMLDGRESMMNGFKTYADGVTVENSTQRLDDFRASAVW</sequence>
<evidence type="ECO:0000313" key="3">
    <source>
        <dbReference type="Proteomes" id="UP000077266"/>
    </source>
</evidence>
<dbReference type="Proteomes" id="UP000077266">
    <property type="component" value="Unassembled WGS sequence"/>
</dbReference>
<proteinExistence type="predicted"/>
<accession>A0A165I2D9</accession>
<evidence type="ECO:0000313" key="2">
    <source>
        <dbReference type="EMBL" id="KZV92800.1"/>
    </source>
</evidence>
<dbReference type="EMBL" id="KV426001">
    <property type="protein sequence ID" value="KZV92800.1"/>
    <property type="molecule type" value="Genomic_DNA"/>
</dbReference>
<dbReference type="PROSITE" id="PS50181">
    <property type="entry name" value="FBOX"/>
    <property type="match status" value="1"/>
</dbReference>
<reference evidence="2 3" key="1">
    <citation type="journal article" date="2016" name="Mol. Biol. Evol.">
        <title>Comparative Genomics of Early-Diverging Mushroom-Forming Fungi Provides Insights into the Origins of Lignocellulose Decay Capabilities.</title>
        <authorList>
            <person name="Nagy L.G."/>
            <person name="Riley R."/>
            <person name="Tritt A."/>
            <person name="Adam C."/>
            <person name="Daum C."/>
            <person name="Floudas D."/>
            <person name="Sun H."/>
            <person name="Yadav J.S."/>
            <person name="Pangilinan J."/>
            <person name="Larsson K.H."/>
            <person name="Matsuura K."/>
            <person name="Barry K."/>
            <person name="Labutti K."/>
            <person name="Kuo R."/>
            <person name="Ohm R.A."/>
            <person name="Bhattacharya S.S."/>
            <person name="Shirouzu T."/>
            <person name="Yoshinaga Y."/>
            <person name="Martin F.M."/>
            <person name="Grigoriev I.V."/>
            <person name="Hibbett D.S."/>
        </authorList>
    </citation>
    <scope>NUCLEOTIDE SEQUENCE [LARGE SCALE GENOMIC DNA]</scope>
    <source>
        <strain evidence="2 3">HHB12029</strain>
    </source>
</reference>